<evidence type="ECO:0000256" key="5">
    <source>
        <dbReference type="PROSITE-ProRule" id="PRU01363"/>
    </source>
</evidence>
<evidence type="ECO:0000313" key="11">
    <source>
        <dbReference type="Proteomes" id="UP000758155"/>
    </source>
</evidence>
<organism evidence="10 11">
    <name type="scientific">Didymella heteroderae</name>
    <dbReference type="NCBI Taxonomy" id="1769908"/>
    <lineage>
        <taxon>Eukaryota</taxon>
        <taxon>Fungi</taxon>
        <taxon>Dikarya</taxon>
        <taxon>Ascomycota</taxon>
        <taxon>Pezizomycotina</taxon>
        <taxon>Dothideomycetes</taxon>
        <taxon>Pleosporomycetidae</taxon>
        <taxon>Pleosporales</taxon>
        <taxon>Pleosporineae</taxon>
        <taxon>Didymellaceae</taxon>
        <taxon>Didymella</taxon>
    </lineage>
</organism>
<dbReference type="GO" id="GO:0031177">
    <property type="term" value="F:phosphopantetheine binding"/>
    <property type="evidence" value="ECO:0007669"/>
    <property type="project" value="InterPro"/>
</dbReference>
<keyword evidence="11" id="KW-1185">Reference proteome</keyword>
<dbReference type="SMART" id="SM00826">
    <property type="entry name" value="PKS_DH"/>
    <property type="match status" value="1"/>
</dbReference>
<feature type="region of interest" description="N-terminal hotdog fold" evidence="5">
    <location>
        <begin position="1000"/>
        <end position="1132"/>
    </location>
</feature>
<keyword evidence="1" id="KW-0596">Phosphopantetheine</keyword>
<feature type="domain" description="PKS/mFAS DH" evidence="9">
    <location>
        <begin position="1000"/>
        <end position="1317"/>
    </location>
</feature>
<dbReference type="InterPro" id="IPR032821">
    <property type="entry name" value="PKS_assoc"/>
</dbReference>
<dbReference type="SUPFAM" id="SSF52151">
    <property type="entry name" value="FabD/lysophospholipase-like"/>
    <property type="match status" value="1"/>
</dbReference>
<dbReference type="SMART" id="SM00825">
    <property type="entry name" value="PKS_KS"/>
    <property type="match status" value="1"/>
</dbReference>
<dbReference type="InterPro" id="IPR018201">
    <property type="entry name" value="Ketoacyl_synth_AS"/>
</dbReference>
<feature type="region of interest" description="C-terminal hotdog fold" evidence="5">
    <location>
        <begin position="1160"/>
        <end position="1317"/>
    </location>
</feature>
<comment type="caution">
    <text evidence="10">The sequence shown here is derived from an EMBL/GenBank/DDBJ whole genome shotgun (WGS) entry which is preliminary data.</text>
</comment>
<dbReference type="InterPro" id="IPR020807">
    <property type="entry name" value="PKS_DH"/>
</dbReference>
<dbReference type="InterPro" id="IPR014043">
    <property type="entry name" value="Acyl_transferase_dom"/>
</dbReference>
<feature type="domain" description="Carrier" evidence="7">
    <location>
        <begin position="2168"/>
        <end position="2245"/>
    </location>
</feature>
<dbReference type="FunFam" id="3.40.47.10:FF:000019">
    <property type="entry name" value="Polyketide synthase type I"/>
    <property type="match status" value="1"/>
</dbReference>
<dbReference type="SUPFAM" id="SSF55048">
    <property type="entry name" value="Probable ACP-binding domain of malonyl-CoA ACP transacylase"/>
    <property type="match status" value="1"/>
</dbReference>
<dbReference type="SUPFAM" id="SSF50129">
    <property type="entry name" value="GroES-like"/>
    <property type="match status" value="1"/>
</dbReference>
<dbReference type="GO" id="GO:0044550">
    <property type="term" value="P:secondary metabolite biosynthetic process"/>
    <property type="evidence" value="ECO:0007669"/>
    <property type="project" value="TreeGrafter"/>
</dbReference>
<dbReference type="CDD" id="cd00833">
    <property type="entry name" value="PKS"/>
    <property type="match status" value="1"/>
</dbReference>
<dbReference type="PROSITE" id="PS00606">
    <property type="entry name" value="KS3_1"/>
    <property type="match status" value="1"/>
</dbReference>
<evidence type="ECO:0000259" key="9">
    <source>
        <dbReference type="PROSITE" id="PS52019"/>
    </source>
</evidence>
<dbReference type="Pfam" id="PF08659">
    <property type="entry name" value="KR"/>
    <property type="match status" value="1"/>
</dbReference>
<dbReference type="Gene3D" id="3.40.47.10">
    <property type="match status" value="1"/>
</dbReference>
<dbReference type="SUPFAM" id="SSF47336">
    <property type="entry name" value="ACP-like"/>
    <property type="match status" value="1"/>
</dbReference>
<dbReference type="SUPFAM" id="SSF53901">
    <property type="entry name" value="Thiolase-like"/>
    <property type="match status" value="1"/>
</dbReference>
<keyword evidence="2" id="KW-0597">Phosphoprotein</keyword>
<evidence type="ECO:0000256" key="4">
    <source>
        <dbReference type="ARBA" id="ARBA00023268"/>
    </source>
</evidence>
<dbReference type="PROSITE" id="PS52004">
    <property type="entry name" value="KS3_2"/>
    <property type="match status" value="1"/>
</dbReference>
<dbReference type="InterPro" id="IPR049552">
    <property type="entry name" value="PKS_DH_N"/>
</dbReference>
<dbReference type="InterPro" id="IPR049900">
    <property type="entry name" value="PKS_mFAS_DH"/>
</dbReference>
<dbReference type="SMART" id="SM00822">
    <property type="entry name" value="PKS_KR"/>
    <property type="match status" value="1"/>
</dbReference>
<dbReference type="InterPro" id="IPR001227">
    <property type="entry name" value="Ac_transferase_dom_sf"/>
</dbReference>
<comment type="caution">
    <text evidence="5">Lacks conserved residue(s) required for the propagation of feature annotation.</text>
</comment>
<dbReference type="InterPro" id="IPR014030">
    <property type="entry name" value="Ketoacyl_synth_N"/>
</dbReference>
<dbReference type="Gene3D" id="3.10.129.110">
    <property type="entry name" value="Polyketide synthase dehydratase"/>
    <property type="match status" value="1"/>
</dbReference>
<evidence type="ECO:0000256" key="3">
    <source>
        <dbReference type="ARBA" id="ARBA00022679"/>
    </source>
</evidence>
<proteinExistence type="predicted"/>
<dbReference type="InterPro" id="IPR014031">
    <property type="entry name" value="Ketoacyl_synth_C"/>
</dbReference>
<dbReference type="SMART" id="SM00829">
    <property type="entry name" value="PKS_ER"/>
    <property type="match status" value="1"/>
</dbReference>
<dbReference type="GO" id="GO:0004315">
    <property type="term" value="F:3-oxoacyl-[acyl-carrier-protein] synthase activity"/>
    <property type="evidence" value="ECO:0007669"/>
    <property type="project" value="InterPro"/>
</dbReference>
<evidence type="ECO:0000256" key="6">
    <source>
        <dbReference type="SAM" id="MobiDB-lite"/>
    </source>
</evidence>
<dbReference type="InterPro" id="IPR020841">
    <property type="entry name" value="PKS_Beta-ketoAc_synthase_dom"/>
</dbReference>
<sequence length="2252" mass="245969">MEVLNEFSSGGGTTPTSSRSETDGSNHNDTIDHSVGPTSPLNGQSTVNQSAEPASAANHKYEDAYTHGYKDGYTVAHVELKHQQIAIIGMSCRLPGSVSTPDEFWELLARSRTGFSEIPTSRFSAKRYFHPNPGKSGSTNARGGNFLTHDLTAFDAPFFGFTQQEAISLDPQQRLLLECTFEALESAGIPKHEVVGKDVGCFVGGTFSEYEADLFRDPDTIPMHQATGCAMAMQSNRISHFFDLRGPSYTVDTACSSSLVALHNACQSLRTGESSMAIAAGIHLNMLPEFWVSYSMSRLFGEEGRSFAFDQRGTGYGRGEGCGMVLLKPLEQAIKDNDPIRAVITGSGINQDGKTPGITMPNGDAQESLIRSVYKNGGMDPRDTGYVEAHGTGTRVGDPIEVGAIHRVFGEGRTKRKPLYIGSVKSNIGHLEAAAGIAGVIKTALMLERGFIVPNYDFKYPNENIPFDEWGLKVATRQQPWPFGKRWASVNGFGFGGTNGHVVMTKGPLERKTMKEEVDTRTCERLFILSANDKSSAEKTMKSLGIYLEQRPEVFQNDLLSNLAYTLGQRKSLHPWRIAVSASSSAELVEILSSGKINPIKQDADAPRLGWIFTGQGAQWWAMGRELLHTYPVYAAALKLADSHLSSIGASFSLLEELEKDEDQTLINAAYLSQPSCTAVQLALVDLLRSWGIRPSAVAGHSSGEIGAAYAAELITFEDAMTIAYHRGRLVPLLKQKYPTLNGCMMAVGASKDQVMPLLDQISPSLGQARIACINSPSSITISGDEPAVTLLQALLENEYPGMFARKLQVDTAYHSHHMDLVAKEYTEALHGLKAPMTSEIQFYSSLLGRLATSEELDPTYWVQNLTCPVRFDEAVQAMFGSSQDRRLPVNFLCELGPHAALQGPIKQILKQIGGAASKTIYASVLQRKKNAVTTALSMAGSLFVKGAMLNMGLINFPTPLERPPQVLVDMPRYSWNHTSKFYHESRITNIHKHHDVPRHDIIGTLASYSNDAEPTWRNVVRLDDLPWLRQYQMQGVTMFPISGFLAMAIEAATQRAMSTHTSWDHIEVDDLIVKTPVMLSEEELEMTIELRRHQNQDDSDTCQHFIIRSWSRARGWNENCTGTIAVLQTGSNEVDGQRSKKYQRHSLYAKAVDVAQAATECISTCHMYSQLSEIGASYGSMFQGLQQCHTSSRGSVARVVKTNTMLEMPHHHETEYILHPASIEQLISMYWPVLSAIDPLGTVHLPSSIGRATISSRALDVFRAPGDTLQAVCEPHGMLLNDMPNKFSMFAVDAAGEAIISIENLSTSPIMETKGSSQEAEPQELCYKLDWEPVADLQATSIEQDTTPCLDTEIVVVHGETAEQSQIASELADRFTDVYGTRATTGSLEDVAPTAKDKLCLVLTELDRPLLATLSTQEFSALKETLLCARGVLWVVKGAYHQSKSPESNMVSGLSRTLRSEGTLNDFVTLDFDSEEDVCSPSAISNICRVFRMTFGGGEKVEEREFWAQNGTLFTPRVLDDREMNSYVHEKVHPAATEPFNICDLKRPLRGSLAIMGAADSLEFRHDDCVTQPLPGAYVEIQIQAIGISASDLKQLGKVGMECSGVVVAAGCDVPNLCVGDRVAAITTEGSLSTIARVHYSLVLKAPEFLSFESLATMPLAYCTAAYSLMDQARLSEGESVLVHDAASPLGQAALAVALMLKADAWVTVKTEQEQAFIMRHFSIRQDRIWFAGDTNFSKRIKDHTKAHGVDVVFNTSADRRVLRATWACLARFGRFVDAVSGRFPSLDMPCVTNATFFSVDFAALIEHRPSRAQRLLADVSRMLQYGRIQSLQNIQSFSAAEAAAALQHVASANVAERSVIVFQRDDIVTAPRVKRDIQLLREDGTYILIGGTGGLGRKMAEWMVQKGARHLVLLSRSGTLSGQAASQIETLRRAGANIVVRSCNVSSRQEVEDLILHGLCDLPPVRGVVHGAMVLHDVLFENMTHEQYASVISSKVQGAWNFYHALSASSAALDFFVLISSAAGAVGNRGQAAYAAANTFLNGFAQFLRARGINSASLDLTAVSDAGYLAEDADKAAEVARNLGSDTICLAQVLALLQAAVERKLTSCNAHPITGMRISPTNRPFWSTDPKFSHLTRAAEANASSDSTAAVVPWSTQFRNAASRSEAESIVCAALVEKIAEVVSMEQEDLDPERSLSCYPLDSLTAIEVRNFITRMFESSLQVLELLASGSVRSLAAVVVGKTKVKLPES</sequence>
<dbReference type="InterPro" id="IPR056501">
    <property type="entry name" value="NAD-bd_HRPKS_sdrA"/>
</dbReference>
<dbReference type="SUPFAM" id="SSF51735">
    <property type="entry name" value="NAD(P)-binding Rossmann-fold domains"/>
    <property type="match status" value="2"/>
</dbReference>
<dbReference type="Gene3D" id="1.10.1200.10">
    <property type="entry name" value="ACP-like"/>
    <property type="match status" value="1"/>
</dbReference>
<protein>
    <submittedName>
        <fullName evidence="10">T1pks</fullName>
    </submittedName>
</protein>
<evidence type="ECO:0000259" key="8">
    <source>
        <dbReference type="PROSITE" id="PS52004"/>
    </source>
</evidence>
<feature type="compositionally biased region" description="Basic and acidic residues" evidence="6">
    <location>
        <begin position="20"/>
        <end position="32"/>
    </location>
</feature>
<dbReference type="CDD" id="cd05195">
    <property type="entry name" value="enoyl_red"/>
    <property type="match status" value="1"/>
</dbReference>
<dbReference type="GO" id="GO:0004312">
    <property type="term" value="F:fatty acid synthase activity"/>
    <property type="evidence" value="ECO:0007669"/>
    <property type="project" value="TreeGrafter"/>
</dbReference>
<dbReference type="PROSITE" id="PS50075">
    <property type="entry name" value="CARRIER"/>
    <property type="match status" value="1"/>
</dbReference>
<dbReference type="InterPro" id="IPR020806">
    <property type="entry name" value="PKS_PP-bd"/>
</dbReference>
<dbReference type="InterPro" id="IPR036736">
    <property type="entry name" value="ACP-like_sf"/>
</dbReference>
<evidence type="ECO:0000256" key="2">
    <source>
        <dbReference type="ARBA" id="ARBA00022553"/>
    </source>
</evidence>
<dbReference type="Pfam" id="PF14765">
    <property type="entry name" value="PS-DH"/>
    <property type="match status" value="1"/>
</dbReference>
<reference evidence="10" key="1">
    <citation type="submission" date="2019-04" db="EMBL/GenBank/DDBJ databases">
        <title>Sequencing of skin fungus with MAO and IRED activity.</title>
        <authorList>
            <person name="Marsaioli A.J."/>
            <person name="Bonatto J.M.C."/>
            <person name="Reis Junior O."/>
        </authorList>
    </citation>
    <scope>NUCLEOTIDE SEQUENCE</scope>
    <source>
        <strain evidence="10">28M1</strain>
    </source>
</reference>
<dbReference type="InterPro" id="IPR049551">
    <property type="entry name" value="PKS_DH_C"/>
</dbReference>
<keyword evidence="4" id="KW-0511">Multifunctional enzyme</keyword>
<feature type="region of interest" description="Disordered" evidence="6">
    <location>
        <begin position="1"/>
        <end position="58"/>
    </location>
</feature>
<dbReference type="Pfam" id="PF00698">
    <property type="entry name" value="Acyl_transf_1"/>
    <property type="match status" value="1"/>
</dbReference>
<dbReference type="Pfam" id="PF21089">
    <property type="entry name" value="PKS_DH_N"/>
    <property type="match status" value="1"/>
</dbReference>
<dbReference type="Pfam" id="PF16197">
    <property type="entry name" value="KAsynt_C_assoc"/>
    <property type="match status" value="1"/>
</dbReference>
<dbReference type="PANTHER" id="PTHR43775">
    <property type="entry name" value="FATTY ACID SYNTHASE"/>
    <property type="match status" value="1"/>
</dbReference>
<dbReference type="InterPro" id="IPR016035">
    <property type="entry name" value="Acyl_Trfase/lysoPLipase"/>
</dbReference>
<dbReference type="SMART" id="SM00823">
    <property type="entry name" value="PKS_PP"/>
    <property type="match status" value="1"/>
</dbReference>
<dbReference type="Pfam" id="PF13602">
    <property type="entry name" value="ADH_zinc_N_2"/>
    <property type="match status" value="1"/>
</dbReference>
<dbReference type="InterPro" id="IPR013968">
    <property type="entry name" value="PKS_KR"/>
</dbReference>
<dbReference type="Proteomes" id="UP000758155">
    <property type="component" value="Unassembled WGS sequence"/>
</dbReference>
<name>A0A9P4WRM2_9PLEO</name>
<dbReference type="InterPro" id="IPR011032">
    <property type="entry name" value="GroES-like_sf"/>
</dbReference>
<feature type="compositionally biased region" description="Polar residues" evidence="6">
    <location>
        <begin position="36"/>
        <end position="52"/>
    </location>
</feature>
<dbReference type="InterPro" id="IPR036291">
    <property type="entry name" value="NAD(P)-bd_dom_sf"/>
</dbReference>
<dbReference type="InterPro" id="IPR016036">
    <property type="entry name" value="Malonyl_transacylase_ACP-bd"/>
</dbReference>
<dbReference type="Pfam" id="PF23297">
    <property type="entry name" value="ACP_SdgA_C"/>
    <property type="match status" value="1"/>
</dbReference>
<dbReference type="GO" id="GO:0016491">
    <property type="term" value="F:oxidoreductase activity"/>
    <property type="evidence" value="ECO:0007669"/>
    <property type="project" value="InterPro"/>
</dbReference>
<feature type="domain" description="Ketosynthase family 3 (KS3)" evidence="8">
    <location>
        <begin position="82"/>
        <end position="506"/>
    </location>
</feature>
<dbReference type="OrthoDB" id="329835at2759"/>
<dbReference type="SMART" id="SM00827">
    <property type="entry name" value="PKS_AT"/>
    <property type="match status" value="1"/>
</dbReference>
<evidence type="ECO:0000256" key="1">
    <source>
        <dbReference type="ARBA" id="ARBA00022450"/>
    </source>
</evidence>
<dbReference type="Gene3D" id="3.40.50.720">
    <property type="entry name" value="NAD(P)-binding Rossmann-like Domain"/>
    <property type="match status" value="2"/>
</dbReference>
<evidence type="ECO:0000259" key="7">
    <source>
        <dbReference type="PROSITE" id="PS50075"/>
    </source>
</evidence>
<dbReference type="Gene3D" id="3.90.180.10">
    <property type="entry name" value="Medium-chain alcohol dehydrogenases, catalytic domain"/>
    <property type="match status" value="1"/>
</dbReference>
<dbReference type="Pfam" id="PF00109">
    <property type="entry name" value="ketoacyl-synt"/>
    <property type="match status" value="1"/>
</dbReference>
<gene>
    <name evidence="10" type="ORF">E8E12_003543</name>
</gene>
<dbReference type="PANTHER" id="PTHR43775:SF13">
    <property type="entry name" value="POLYKETIDE SYNTHASE 1"/>
    <property type="match status" value="1"/>
</dbReference>
<dbReference type="InterPro" id="IPR016039">
    <property type="entry name" value="Thiolase-like"/>
</dbReference>
<dbReference type="EMBL" id="SWKV01000028">
    <property type="protein sequence ID" value="KAF3039887.1"/>
    <property type="molecule type" value="Genomic_DNA"/>
</dbReference>
<dbReference type="InterPro" id="IPR057326">
    <property type="entry name" value="KR_dom"/>
</dbReference>
<dbReference type="GO" id="GO:0006633">
    <property type="term" value="P:fatty acid biosynthetic process"/>
    <property type="evidence" value="ECO:0007669"/>
    <property type="project" value="InterPro"/>
</dbReference>
<dbReference type="Pfam" id="PF23114">
    <property type="entry name" value="NAD-bd_HRPKS_sdrA"/>
    <property type="match status" value="1"/>
</dbReference>
<accession>A0A9P4WRM2</accession>
<dbReference type="InterPro" id="IPR009081">
    <property type="entry name" value="PP-bd_ACP"/>
</dbReference>
<dbReference type="InterPro" id="IPR050091">
    <property type="entry name" value="PKS_NRPS_Biosynth_Enz"/>
</dbReference>
<evidence type="ECO:0000313" key="10">
    <source>
        <dbReference type="EMBL" id="KAF3039887.1"/>
    </source>
</evidence>
<keyword evidence="3" id="KW-0808">Transferase</keyword>
<dbReference type="Pfam" id="PF02801">
    <property type="entry name" value="Ketoacyl-synt_C"/>
    <property type="match status" value="1"/>
</dbReference>
<dbReference type="InterPro" id="IPR020843">
    <property type="entry name" value="ER"/>
</dbReference>
<dbReference type="Gene3D" id="3.40.366.10">
    <property type="entry name" value="Malonyl-Coenzyme A Acyl Carrier Protein, domain 2"/>
    <property type="match status" value="1"/>
</dbReference>
<dbReference type="InterPro" id="IPR042104">
    <property type="entry name" value="PKS_dehydratase_sf"/>
</dbReference>
<dbReference type="PROSITE" id="PS52019">
    <property type="entry name" value="PKS_MFAS_DH"/>
    <property type="match status" value="1"/>
</dbReference>